<keyword evidence="3" id="KW-0804">Transcription</keyword>
<dbReference type="OrthoDB" id="252470at2"/>
<evidence type="ECO:0000256" key="1">
    <source>
        <dbReference type="ARBA" id="ARBA00023015"/>
    </source>
</evidence>
<dbReference type="InterPro" id="IPR009057">
    <property type="entry name" value="Homeodomain-like_sf"/>
</dbReference>
<name>A0A1C2DVQ0_9HYPH</name>
<accession>A0A1C2DVQ0</accession>
<proteinExistence type="predicted"/>
<dbReference type="PROSITE" id="PS01124">
    <property type="entry name" value="HTH_ARAC_FAMILY_2"/>
    <property type="match status" value="1"/>
</dbReference>
<dbReference type="InterPro" id="IPR050204">
    <property type="entry name" value="AraC_XylS_family_regulators"/>
</dbReference>
<dbReference type="Proteomes" id="UP000094412">
    <property type="component" value="Unassembled WGS sequence"/>
</dbReference>
<dbReference type="Pfam" id="PF14525">
    <property type="entry name" value="AraC_binding_2"/>
    <property type="match status" value="1"/>
</dbReference>
<evidence type="ECO:0000256" key="2">
    <source>
        <dbReference type="ARBA" id="ARBA00023125"/>
    </source>
</evidence>
<keyword evidence="2" id="KW-0238">DNA-binding</keyword>
<dbReference type="RefSeq" id="WP_024924945.1">
    <property type="nucleotide sequence ID" value="NZ_MDEO01000031.1"/>
</dbReference>
<keyword evidence="6" id="KW-1185">Reference proteome</keyword>
<dbReference type="EMBL" id="MDEO01000031">
    <property type="protein sequence ID" value="OCX18860.1"/>
    <property type="molecule type" value="Genomic_DNA"/>
</dbReference>
<feature type="domain" description="HTH araC/xylS-type" evidence="4">
    <location>
        <begin position="217"/>
        <end position="320"/>
    </location>
</feature>
<dbReference type="GO" id="GO:0003700">
    <property type="term" value="F:DNA-binding transcription factor activity"/>
    <property type="evidence" value="ECO:0007669"/>
    <property type="project" value="InterPro"/>
</dbReference>
<dbReference type="PANTHER" id="PTHR46796">
    <property type="entry name" value="HTH-TYPE TRANSCRIPTIONAL ACTIVATOR RHAS-RELATED"/>
    <property type="match status" value="1"/>
</dbReference>
<comment type="caution">
    <text evidence="5">The sequence shown here is derived from an EMBL/GenBank/DDBJ whole genome shotgun (WGS) entry which is preliminary data.</text>
</comment>
<dbReference type="Gene3D" id="1.10.10.60">
    <property type="entry name" value="Homeodomain-like"/>
    <property type="match status" value="1"/>
</dbReference>
<dbReference type="InterPro" id="IPR035418">
    <property type="entry name" value="AraC-bd_2"/>
</dbReference>
<dbReference type="PANTHER" id="PTHR46796:SF6">
    <property type="entry name" value="ARAC SUBFAMILY"/>
    <property type="match status" value="1"/>
</dbReference>
<dbReference type="GO" id="GO:0043565">
    <property type="term" value="F:sequence-specific DNA binding"/>
    <property type="evidence" value="ECO:0007669"/>
    <property type="project" value="InterPro"/>
</dbReference>
<sequence length="327" mass="36935">MDLLSSAELLHKDRIRTPFSRWVDDLHSTCGSFRPRAMDTSLHIRGEARRINACGMEFSHISNDLDRVDHDWDDVRRDAIEQLFLLVQLEGGCGVEHGGRQSALNVGDCILVDSTKPTTFHFGGKFSNHLSLNLPRQLIYFHGGDKLDIARTLDAADPMAVTLRALVAKVLATAENDAHAANLRQLMLDATRQAFVSDVEGVLSFESLSDLASRRLRLVDVLIDQHLTNPRLSAQWLAKRMGVSMRILQLHFQDLGMTCTTFIRDKRLRFAREKIRQLQFQPGTQTIADVAYSVGFNDLSYFNRCFKELFACAPSDLLRPVSRGKMH</sequence>
<evidence type="ECO:0000313" key="6">
    <source>
        <dbReference type="Proteomes" id="UP000094412"/>
    </source>
</evidence>
<dbReference type="SUPFAM" id="SSF46689">
    <property type="entry name" value="Homeodomain-like"/>
    <property type="match status" value="1"/>
</dbReference>
<gene>
    <name evidence="5" type="ORF">QV13_11595</name>
</gene>
<protein>
    <submittedName>
        <fullName evidence="5">AraC family transcriptional regulator</fullName>
    </submittedName>
</protein>
<evidence type="ECO:0000313" key="5">
    <source>
        <dbReference type="EMBL" id="OCX18860.1"/>
    </source>
</evidence>
<dbReference type="SMART" id="SM00342">
    <property type="entry name" value="HTH_ARAC"/>
    <property type="match status" value="1"/>
</dbReference>
<evidence type="ECO:0000256" key="3">
    <source>
        <dbReference type="ARBA" id="ARBA00023163"/>
    </source>
</evidence>
<dbReference type="STRING" id="1566387.QV13_11595"/>
<dbReference type="InterPro" id="IPR018060">
    <property type="entry name" value="HTH_AraC"/>
</dbReference>
<dbReference type="AlphaFoldDB" id="A0A1C2DVQ0"/>
<reference evidence="5 6" key="1">
    <citation type="submission" date="2016-08" db="EMBL/GenBank/DDBJ databases">
        <title>Whole genome sequence of Mesorhizobium sp. strain UASWS1009 isolated from industrial sewage.</title>
        <authorList>
            <person name="Crovadore J."/>
            <person name="Calmin G."/>
            <person name="Chablais R."/>
            <person name="Cochard B."/>
            <person name="Lefort F."/>
        </authorList>
    </citation>
    <scope>NUCLEOTIDE SEQUENCE [LARGE SCALE GENOMIC DNA]</scope>
    <source>
        <strain evidence="5 6">UASWS1009</strain>
    </source>
</reference>
<dbReference type="Pfam" id="PF12833">
    <property type="entry name" value="HTH_18"/>
    <property type="match status" value="1"/>
</dbReference>
<evidence type="ECO:0000259" key="4">
    <source>
        <dbReference type="PROSITE" id="PS01124"/>
    </source>
</evidence>
<keyword evidence="1" id="KW-0805">Transcription regulation</keyword>
<organism evidence="5 6">
    <name type="scientific">Mesorhizobium hungaricum</name>
    <dbReference type="NCBI Taxonomy" id="1566387"/>
    <lineage>
        <taxon>Bacteria</taxon>
        <taxon>Pseudomonadati</taxon>
        <taxon>Pseudomonadota</taxon>
        <taxon>Alphaproteobacteria</taxon>
        <taxon>Hyphomicrobiales</taxon>
        <taxon>Phyllobacteriaceae</taxon>
        <taxon>Mesorhizobium</taxon>
    </lineage>
</organism>